<gene>
    <name evidence="15 17" type="primary">asp-7</name>
    <name evidence="15" type="ORF">CELE_F59D6.2</name>
    <name evidence="17" type="ORF">F59D6.2</name>
</gene>
<feature type="chain" id="PRO_5004157019" evidence="13">
    <location>
        <begin position="18"/>
        <end position="380"/>
    </location>
</feature>
<evidence type="ECO:0000259" key="14">
    <source>
        <dbReference type="PROSITE" id="PS51767"/>
    </source>
</evidence>
<dbReference type="PhylomeDB" id="O16339"/>
<dbReference type="Reactome" id="R-CEL-2022377">
    <property type="pathway name" value="Metabolism of Angiotensinogen to Angiotensins"/>
</dbReference>
<keyword evidence="16" id="KW-1185">Reference proteome</keyword>
<accession>O16339</accession>
<dbReference type="SUPFAM" id="SSF50630">
    <property type="entry name" value="Acid proteases"/>
    <property type="match status" value="1"/>
</dbReference>
<dbReference type="GO" id="GO:0005764">
    <property type="term" value="C:lysosome"/>
    <property type="evidence" value="ECO:0000318"/>
    <property type="project" value="GO_Central"/>
</dbReference>
<dbReference type="Proteomes" id="UP000001940">
    <property type="component" value="Chromosome V"/>
</dbReference>
<dbReference type="GO" id="GO:0006915">
    <property type="term" value="P:apoptotic process"/>
    <property type="evidence" value="ECO:0000318"/>
    <property type="project" value="GO_Central"/>
</dbReference>
<evidence type="ECO:0000256" key="7">
    <source>
        <dbReference type="ARBA" id="ARBA00022801"/>
    </source>
</evidence>
<dbReference type="HOGENOM" id="CLU_013253_3_2_1"/>
<keyword evidence="8" id="KW-0865">Zymogen</keyword>
<keyword evidence="9 12" id="KW-1015">Disulfide bond</keyword>
<dbReference type="PROSITE" id="PS51767">
    <property type="entry name" value="PEPTIDASE_A1"/>
    <property type="match status" value="1"/>
</dbReference>
<dbReference type="PaxDb" id="6239-F59D6.2"/>
<dbReference type="RefSeq" id="NP_503826.2">
    <property type="nucleotide sequence ID" value="NM_071425.3"/>
</dbReference>
<evidence type="ECO:0000313" key="16">
    <source>
        <dbReference type="Proteomes" id="UP000001940"/>
    </source>
</evidence>
<dbReference type="AGR" id="WB:WBGene00019104"/>
<keyword evidence="5 13" id="KW-0732">Signal</keyword>
<comment type="similarity">
    <text evidence="2">Belongs to the peptidase A1 family.</text>
</comment>
<dbReference type="GO" id="GO:0004190">
    <property type="term" value="F:aspartic-type endopeptidase activity"/>
    <property type="evidence" value="ECO:0000318"/>
    <property type="project" value="GO_Central"/>
</dbReference>
<feature type="domain" description="Peptidase A1" evidence="14">
    <location>
        <begin position="62"/>
        <end position="374"/>
    </location>
</feature>
<dbReference type="OrthoDB" id="5853681at2759"/>
<dbReference type="PIR" id="T31771">
    <property type="entry name" value="T31771"/>
</dbReference>
<proteinExistence type="inferred from homology"/>
<dbReference type="GO" id="GO:0005576">
    <property type="term" value="C:extracellular region"/>
    <property type="evidence" value="ECO:0007669"/>
    <property type="project" value="UniProtKB-SubCell"/>
</dbReference>
<dbReference type="GO" id="GO:0006508">
    <property type="term" value="P:proteolysis"/>
    <property type="evidence" value="ECO:0000318"/>
    <property type="project" value="GO_Central"/>
</dbReference>
<dbReference type="AlphaFoldDB" id="O16339"/>
<dbReference type="Gene3D" id="2.40.70.10">
    <property type="entry name" value="Acid Proteases"/>
    <property type="match status" value="2"/>
</dbReference>
<keyword evidence="10" id="KW-0325">Glycoprotein</keyword>
<evidence type="ECO:0000256" key="13">
    <source>
        <dbReference type="SAM" id="SignalP"/>
    </source>
</evidence>
<dbReference type="InterPro" id="IPR033121">
    <property type="entry name" value="PEPTIDASE_A1"/>
</dbReference>
<reference evidence="15 16" key="1">
    <citation type="journal article" date="1998" name="Science">
        <title>Genome sequence of the nematode C. elegans: a platform for investigating biology.</title>
        <authorList>
            <consortium name="The C. elegans sequencing consortium"/>
            <person name="Sulson J.E."/>
            <person name="Waterston R."/>
        </authorList>
    </citation>
    <scope>NUCLEOTIDE SEQUENCE [LARGE SCALE GENOMIC DNA]</scope>
    <source>
        <strain evidence="15 16">Bristol N2</strain>
    </source>
</reference>
<dbReference type="MEROPS" id="A01.A77"/>
<name>O16339_CAEEL</name>
<dbReference type="GeneID" id="186613"/>
<evidence type="ECO:0000256" key="11">
    <source>
        <dbReference type="PIRSR" id="PIRSR601461-1"/>
    </source>
</evidence>
<dbReference type="SMR" id="O16339"/>
<feature type="signal peptide" evidence="13">
    <location>
        <begin position="1"/>
        <end position="17"/>
    </location>
</feature>
<dbReference type="InterPro" id="IPR034164">
    <property type="entry name" value="Pepsin-like_dom"/>
</dbReference>
<protein>
    <submittedName>
        <fullName evidence="15">Peptidase A1 domain-containing protein</fullName>
    </submittedName>
</protein>
<evidence type="ECO:0000256" key="8">
    <source>
        <dbReference type="ARBA" id="ARBA00023145"/>
    </source>
</evidence>
<dbReference type="FunCoup" id="O16339">
    <property type="interactions" value="17"/>
</dbReference>
<dbReference type="CDD" id="cd05471">
    <property type="entry name" value="pepsin_like"/>
    <property type="match status" value="1"/>
</dbReference>
<keyword evidence="3" id="KW-0964">Secreted</keyword>
<evidence type="ECO:0000256" key="10">
    <source>
        <dbReference type="ARBA" id="ARBA00023180"/>
    </source>
</evidence>
<feature type="active site" evidence="11">
    <location>
        <position position="80"/>
    </location>
</feature>
<evidence type="ECO:0000256" key="6">
    <source>
        <dbReference type="ARBA" id="ARBA00022750"/>
    </source>
</evidence>
<feature type="active site" evidence="11">
    <location>
        <position position="263"/>
    </location>
</feature>
<dbReference type="KEGG" id="cel:CELE_F59D6.2"/>
<evidence type="ECO:0000256" key="3">
    <source>
        <dbReference type="ARBA" id="ARBA00022525"/>
    </source>
</evidence>
<dbReference type="InterPro" id="IPR001461">
    <property type="entry name" value="Aspartic_peptidase_A1"/>
</dbReference>
<organism evidence="15 16">
    <name type="scientific">Caenorhabditis elegans</name>
    <dbReference type="NCBI Taxonomy" id="6239"/>
    <lineage>
        <taxon>Eukaryota</taxon>
        <taxon>Metazoa</taxon>
        <taxon>Ecdysozoa</taxon>
        <taxon>Nematoda</taxon>
        <taxon>Chromadorea</taxon>
        <taxon>Rhabditida</taxon>
        <taxon>Rhabditina</taxon>
        <taxon>Rhabditomorpha</taxon>
        <taxon>Rhabditoidea</taxon>
        <taxon>Rhabditidae</taxon>
        <taxon>Peloderinae</taxon>
        <taxon>Caenorhabditis</taxon>
    </lineage>
</organism>
<dbReference type="WormBase" id="F59D6.2">
    <property type="protein sequence ID" value="CE35328"/>
    <property type="gene ID" value="WBGene00019104"/>
    <property type="gene designation" value="asp-7"/>
</dbReference>
<dbReference type="eggNOG" id="KOG1339">
    <property type="taxonomic scope" value="Eukaryota"/>
</dbReference>
<evidence type="ECO:0000313" key="17">
    <source>
        <dbReference type="WormBase" id="F59D6.2"/>
    </source>
</evidence>
<keyword evidence="6" id="KW-0064">Aspartyl protease</keyword>
<dbReference type="EMBL" id="BX284605">
    <property type="protein sequence ID" value="CCD67829.1"/>
    <property type="molecule type" value="Genomic_DNA"/>
</dbReference>
<dbReference type="PANTHER" id="PTHR47966">
    <property type="entry name" value="BETA-SITE APP-CLEAVING ENZYME, ISOFORM A-RELATED"/>
    <property type="match status" value="1"/>
</dbReference>
<comment type="subcellular location">
    <subcellularLocation>
        <location evidence="1">Secreted</location>
    </subcellularLocation>
</comment>
<dbReference type="FunFam" id="2.40.70.10:FF:000058">
    <property type="entry name" value="ASpartyl Protease"/>
    <property type="match status" value="1"/>
</dbReference>
<dbReference type="STRING" id="6239.F59D6.2.1"/>
<dbReference type="OMA" id="HRIREYN"/>
<evidence type="ECO:0000256" key="2">
    <source>
        <dbReference type="ARBA" id="ARBA00007447"/>
    </source>
</evidence>
<dbReference type="CTD" id="186613"/>
<dbReference type="PeptideAtlas" id="O16339"/>
<dbReference type="FunFam" id="2.40.70.10:FF:000008">
    <property type="entry name" value="Cathepsin D"/>
    <property type="match status" value="1"/>
</dbReference>
<dbReference type="PANTHER" id="PTHR47966:SF8">
    <property type="entry name" value="ASPARTIC PROTEASE 1-RELATED"/>
    <property type="match status" value="1"/>
</dbReference>
<evidence type="ECO:0000256" key="12">
    <source>
        <dbReference type="PIRSR" id="PIRSR601461-2"/>
    </source>
</evidence>
<dbReference type="InterPro" id="IPR021109">
    <property type="entry name" value="Peptidase_aspartic_dom_sf"/>
</dbReference>
<dbReference type="PRINTS" id="PR00792">
    <property type="entry name" value="PEPSIN"/>
</dbReference>
<dbReference type="Pfam" id="PF00026">
    <property type="entry name" value="Asp"/>
    <property type="match status" value="1"/>
</dbReference>
<dbReference type="InParanoid" id="O16339"/>
<feature type="disulfide bond" evidence="12">
    <location>
        <begin position="93"/>
        <end position="98"/>
    </location>
</feature>
<keyword evidence="4" id="KW-0645">Protease</keyword>
<evidence type="ECO:0000256" key="4">
    <source>
        <dbReference type="ARBA" id="ARBA00022670"/>
    </source>
</evidence>
<evidence type="ECO:0000256" key="5">
    <source>
        <dbReference type="ARBA" id="ARBA00022729"/>
    </source>
</evidence>
<evidence type="ECO:0000256" key="9">
    <source>
        <dbReference type="ARBA" id="ARBA00023157"/>
    </source>
</evidence>
<sequence>MTEKLTILLALLVFCSAGQFSISLEKSVPLREQLIREGRELARLQQLSTGNESIYDHFDEYYTVSVRIGTPAQHFEVALDTTSSNLWVFGVECKSQSCQGHRIREYNRTASSTFIAGTSNFVLPFNDGDVSGDLGKDNIQFAGSKIQNQDFGIGTDATRLSGVTFDGVLGLGWPATALNGTSTTMQNLLPQLDQPLFTTYFTKSSVHNGTVGGEITFGAIDTTHCQSQINYVRLAYDSLWSYSIDGFSFGNYSRNQTDTAIPDTTSSYTGVPNLVLAEIVIATGAQYDWNHQAYTLPCSSTATLPDLVFTIGGNSYNVRAVEYVVNLNLPNGQCALSLFGTFSSPSGPLWVFGDNFLRSYCHIFDFGNSRIGLAKAIQNY</sequence>
<keyword evidence="7" id="KW-0378">Hydrolase</keyword>
<evidence type="ECO:0000256" key="1">
    <source>
        <dbReference type="ARBA" id="ARBA00004613"/>
    </source>
</evidence>
<evidence type="ECO:0000313" key="15">
    <source>
        <dbReference type="EMBL" id="CCD67829.1"/>
    </source>
</evidence>
<dbReference type="UCSC" id="F59D6.2">
    <property type="organism name" value="c. elegans"/>
</dbReference>